<keyword evidence="3" id="KW-0720">Serine protease</keyword>
<dbReference type="SMART" id="SM00020">
    <property type="entry name" value="Tryp_SPc"/>
    <property type="match status" value="1"/>
</dbReference>
<dbReference type="InterPro" id="IPR001314">
    <property type="entry name" value="Peptidase_S1A"/>
</dbReference>
<keyword evidence="3" id="KW-0378">Hydrolase</keyword>
<dbReference type="Proteomes" id="UP001206128">
    <property type="component" value="Unassembled WGS sequence"/>
</dbReference>
<evidence type="ECO:0000259" key="5">
    <source>
        <dbReference type="PROSITE" id="PS50240"/>
    </source>
</evidence>
<dbReference type="SUPFAM" id="SSF50494">
    <property type="entry name" value="Trypsin-like serine proteases"/>
    <property type="match status" value="1"/>
</dbReference>
<feature type="domain" description="Peptidase S1" evidence="5">
    <location>
        <begin position="44"/>
        <end position="260"/>
    </location>
</feature>
<reference evidence="6" key="1">
    <citation type="submission" date="2022-06" db="EMBL/GenBank/DDBJ databases">
        <title>Genomic Encyclopedia of Archaeal and Bacterial Type Strains, Phase II (KMG-II): from individual species to whole genera.</title>
        <authorList>
            <person name="Goeker M."/>
        </authorList>
    </citation>
    <scope>NUCLEOTIDE SEQUENCE</scope>
    <source>
        <strain evidence="6">DSM 43935</strain>
    </source>
</reference>
<comment type="similarity">
    <text evidence="1">Belongs to the peptidase S1 family.</text>
</comment>
<dbReference type="PROSITE" id="PS50240">
    <property type="entry name" value="TRYPSIN_DOM"/>
    <property type="match status" value="1"/>
</dbReference>
<sequence>MGGRVPGGLPRGIAVLSAAALLGLLTALPAAAAAEPTAPPGTRIVGGTAAEIGDYPWIVALTTKNGLFCGGTLTAPDEVVTAAHCAEAYPAEAVEVIAGRTRLNREGGTVVQIDHFEVHPDWNPMTLYGDIAVARLAEPLPGPTLPLATAADSDLYAAGTVGTVLGWGRTSENGALSKGLRRADLPVTSDNSCALAYPMAFNARSMFCAGYAKGEVDSCQGDSGGPFVVAGKLVGIVSYGEGCARPGRPGIYTRVSAFTE</sequence>
<dbReference type="InterPro" id="IPR050430">
    <property type="entry name" value="Peptidase_S1"/>
</dbReference>
<dbReference type="AlphaFoldDB" id="A0AAE3KPB0"/>
<accession>A0AAE3KPB0</accession>
<dbReference type="CDD" id="cd00190">
    <property type="entry name" value="Tryp_SPc"/>
    <property type="match status" value="1"/>
</dbReference>
<name>A0AAE3KPB0_9PSEU</name>
<organism evidence="6 7">
    <name type="scientific">Goodfellowiella coeruleoviolacea</name>
    <dbReference type="NCBI Taxonomy" id="334858"/>
    <lineage>
        <taxon>Bacteria</taxon>
        <taxon>Bacillati</taxon>
        <taxon>Actinomycetota</taxon>
        <taxon>Actinomycetes</taxon>
        <taxon>Pseudonocardiales</taxon>
        <taxon>Pseudonocardiaceae</taxon>
        <taxon>Goodfellowiella</taxon>
    </lineage>
</organism>
<dbReference type="GO" id="GO:0006508">
    <property type="term" value="P:proteolysis"/>
    <property type="evidence" value="ECO:0007669"/>
    <property type="project" value="UniProtKB-KW"/>
</dbReference>
<dbReference type="Pfam" id="PF00089">
    <property type="entry name" value="Trypsin"/>
    <property type="match status" value="1"/>
</dbReference>
<dbReference type="Gene3D" id="2.40.10.10">
    <property type="entry name" value="Trypsin-like serine proteases"/>
    <property type="match status" value="1"/>
</dbReference>
<dbReference type="EMBL" id="JAMTCK010000019">
    <property type="protein sequence ID" value="MCP2169643.1"/>
    <property type="molecule type" value="Genomic_DNA"/>
</dbReference>
<dbReference type="InterPro" id="IPR043504">
    <property type="entry name" value="Peptidase_S1_PA_chymotrypsin"/>
</dbReference>
<evidence type="ECO:0000256" key="4">
    <source>
        <dbReference type="SAM" id="SignalP"/>
    </source>
</evidence>
<keyword evidence="4" id="KW-0732">Signal</keyword>
<dbReference type="InterPro" id="IPR018114">
    <property type="entry name" value="TRYPSIN_HIS"/>
</dbReference>
<protein>
    <submittedName>
        <fullName evidence="6">Trypsin</fullName>
    </submittedName>
</protein>
<dbReference type="RefSeq" id="WP_253778671.1">
    <property type="nucleotide sequence ID" value="NZ_JAMTCK010000019.1"/>
</dbReference>
<dbReference type="FunFam" id="2.40.10.10:FF:000068">
    <property type="entry name" value="transmembrane protease serine 2"/>
    <property type="match status" value="1"/>
</dbReference>
<feature type="signal peptide" evidence="4">
    <location>
        <begin position="1"/>
        <end position="32"/>
    </location>
</feature>
<dbReference type="FunFam" id="2.40.10.10:FF:000002">
    <property type="entry name" value="Transmembrane protease serine"/>
    <property type="match status" value="1"/>
</dbReference>
<evidence type="ECO:0000256" key="2">
    <source>
        <dbReference type="ARBA" id="ARBA00023157"/>
    </source>
</evidence>
<dbReference type="PANTHER" id="PTHR24276:SF98">
    <property type="entry name" value="FI18310P1-RELATED"/>
    <property type="match status" value="1"/>
</dbReference>
<dbReference type="InterPro" id="IPR001254">
    <property type="entry name" value="Trypsin_dom"/>
</dbReference>
<keyword evidence="2" id="KW-1015">Disulfide bond</keyword>
<dbReference type="InterPro" id="IPR009003">
    <property type="entry name" value="Peptidase_S1_PA"/>
</dbReference>
<comment type="caution">
    <text evidence="6">The sequence shown here is derived from an EMBL/GenBank/DDBJ whole genome shotgun (WGS) entry which is preliminary data.</text>
</comment>
<proteinExistence type="inferred from homology"/>
<dbReference type="GO" id="GO:0004252">
    <property type="term" value="F:serine-type endopeptidase activity"/>
    <property type="evidence" value="ECO:0007669"/>
    <property type="project" value="InterPro"/>
</dbReference>
<evidence type="ECO:0000256" key="1">
    <source>
        <dbReference type="ARBA" id="ARBA00007664"/>
    </source>
</evidence>
<evidence type="ECO:0000313" key="7">
    <source>
        <dbReference type="Proteomes" id="UP001206128"/>
    </source>
</evidence>
<feature type="chain" id="PRO_5042035041" evidence="4">
    <location>
        <begin position="33"/>
        <end position="260"/>
    </location>
</feature>
<keyword evidence="3" id="KW-0645">Protease</keyword>
<gene>
    <name evidence="6" type="ORF">LX83_006529</name>
</gene>
<evidence type="ECO:0000256" key="3">
    <source>
        <dbReference type="RuleBase" id="RU363034"/>
    </source>
</evidence>
<dbReference type="PRINTS" id="PR00722">
    <property type="entry name" value="CHYMOTRYPSIN"/>
</dbReference>
<dbReference type="InterPro" id="IPR033116">
    <property type="entry name" value="TRYPSIN_SER"/>
</dbReference>
<evidence type="ECO:0000313" key="6">
    <source>
        <dbReference type="EMBL" id="MCP2169643.1"/>
    </source>
</evidence>
<dbReference type="PANTHER" id="PTHR24276">
    <property type="entry name" value="POLYSERASE-RELATED"/>
    <property type="match status" value="1"/>
</dbReference>
<dbReference type="PROSITE" id="PS00135">
    <property type="entry name" value="TRYPSIN_SER"/>
    <property type="match status" value="1"/>
</dbReference>
<dbReference type="PROSITE" id="PS00134">
    <property type="entry name" value="TRYPSIN_HIS"/>
    <property type="match status" value="1"/>
</dbReference>
<keyword evidence="7" id="KW-1185">Reference proteome</keyword>